<organism evidence="1 2">
    <name type="scientific">Portunus trituberculatus</name>
    <name type="common">Swimming crab</name>
    <name type="synonym">Neptunus trituberculatus</name>
    <dbReference type="NCBI Taxonomy" id="210409"/>
    <lineage>
        <taxon>Eukaryota</taxon>
        <taxon>Metazoa</taxon>
        <taxon>Ecdysozoa</taxon>
        <taxon>Arthropoda</taxon>
        <taxon>Crustacea</taxon>
        <taxon>Multicrustacea</taxon>
        <taxon>Malacostraca</taxon>
        <taxon>Eumalacostraca</taxon>
        <taxon>Eucarida</taxon>
        <taxon>Decapoda</taxon>
        <taxon>Pleocyemata</taxon>
        <taxon>Brachyura</taxon>
        <taxon>Eubrachyura</taxon>
        <taxon>Portunoidea</taxon>
        <taxon>Portunidae</taxon>
        <taxon>Portuninae</taxon>
        <taxon>Portunus</taxon>
    </lineage>
</organism>
<dbReference type="Proteomes" id="UP000324222">
    <property type="component" value="Unassembled WGS sequence"/>
</dbReference>
<dbReference type="InterPro" id="IPR012337">
    <property type="entry name" value="RNaseH-like_sf"/>
</dbReference>
<comment type="caution">
    <text evidence="1">The sequence shown here is derived from an EMBL/GenBank/DDBJ whole genome shotgun (WGS) entry which is preliminary data.</text>
</comment>
<evidence type="ECO:0000313" key="2">
    <source>
        <dbReference type="Proteomes" id="UP000324222"/>
    </source>
</evidence>
<dbReference type="Gene3D" id="3.30.420.10">
    <property type="entry name" value="Ribonuclease H-like superfamily/Ribonuclease H"/>
    <property type="match status" value="1"/>
</dbReference>
<name>A0A5B7H5I7_PORTR</name>
<sequence length="193" mass="22370">MFWDSHSEAYDTRPSLPQPFGLRVANLMMDLSINPTPVYSFRLPRFVLEWLYLLTQRGYRIGFCCVPGHVGVPGNKYTDRLAKEAANRAPSPSPVPFRDIYHAIRVTIAALWQRRWLTGVATSKMGEITTSTLPQWTYTRVRDRRVQILLARLRIGHTYLTQRYLLKRDPQPYCDDCLVPLTVPLTVRHLLVE</sequence>
<dbReference type="GO" id="GO:0003676">
    <property type="term" value="F:nucleic acid binding"/>
    <property type="evidence" value="ECO:0007669"/>
    <property type="project" value="InterPro"/>
</dbReference>
<dbReference type="InterPro" id="IPR036397">
    <property type="entry name" value="RNaseH_sf"/>
</dbReference>
<keyword evidence="2" id="KW-1185">Reference proteome</keyword>
<protein>
    <submittedName>
        <fullName evidence="1">Uncharacterized protein</fullName>
    </submittedName>
</protein>
<proteinExistence type="predicted"/>
<dbReference type="AlphaFoldDB" id="A0A5B7H5I7"/>
<dbReference type="SUPFAM" id="SSF53098">
    <property type="entry name" value="Ribonuclease H-like"/>
    <property type="match status" value="1"/>
</dbReference>
<evidence type="ECO:0000313" key="1">
    <source>
        <dbReference type="EMBL" id="MPC64124.1"/>
    </source>
</evidence>
<accession>A0A5B7H5I7</accession>
<dbReference type="EMBL" id="VSRR010021672">
    <property type="protein sequence ID" value="MPC64124.1"/>
    <property type="molecule type" value="Genomic_DNA"/>
</dbReference>
<gene>
    <name evidence="1" type="ORF">E2C01_058235</name>
</gene>
<reference evidence="1 2" key="1">
    <citation type="submission" date="2019-05" db="EMBL/GenBank/DDBJ databases">
        <title>Another draft genome of Portunus trituberculatus and its Hox gene families provides insights of decapod evolution.</title>
        <authorList>
            <person name="Jeong J.-H."/>
            <person name="Song I."/>
            <person name="Kim S."/>
            <person name="Choi T."/>
            <person name="Kim D."/>
            <person name="Ryu S."/>
            <person name="Kim W."/>
        </authorList>
    </citation>
    <scope>NUCLEOTIDE SEQUENCE [LARGE SCALE GENOMIC DNA]</scope>
    <source>
        <tissue evidence="1">Muscle</tissue>
    </source>
</reference>